<dbReference type="GO" id="GO:0012505">
    <property type="term" value="C:endomembrane system"/>
    <property type="evidence" value="ECO:0007669"/>
    <property type="project" value="UniProtKB-SubCell"/>
</dbReference>
<organism evidence="18 19">
    <name type="scientific">Blomia tropicalis</name>
    <name type="common">Mite</name>
    <dbReference type="NCBI Taxonomy" id="40697"/>
    <lineage>
        <taxon>Eukaryota</taxon>
        <taxon>Metazoa</taxon>
        <taxon>Ecdysozoa</taxon>
        <taxon>Arthropoda</taxon>
        <taxon>Chelicerata</taxon>
        <taxon>Arachnida</taxon>
        <taxon>Acari</taxon>
        <taxon>Acariformes</taxon>
        <taxon>Sarcoptiformes</taxon>
        <taxon>Astigmata</taxon>
        <taxon>Glycyphagoidea</taxon>
        <taxon>Echimyopodidae</taxon>
        <taxon>Blomia</taxon>
    </lineage>
</organism>
<comment type="catalytic activity">
    <reaction evidence="11">
        <text>12-(9Z-octadecenoyloxy)-octadecanoate + H2O = 12-hydroxyoctadecanoate + (9Z)-octadecenoate + H(+)</text>
        <dbReference type="Rhea" id="RHEA:52060"/>
        <dbReference type="ChEBI" id="CHEBI:15377"/>
        <dbReference type="ChEBI" id="CHEBI:15378"/>
        <dbReference type="ChEBI" id="CHEBI:30823"/>
        <dbReference type="ChEBI" id="CHEBI:84201"/>
        <dbReference type="ChEBI" id="CHEBI:136302"/>
    </reaction>
    <physiologicalReaction direction="left-to-right" evidence="11">
        <dbReference type="Rhea" id="RHEA:52061"/>
    </physiologicalReaction>
</comment>
<evidence type="ECO:0008006" key="20">
    <source>
        <dbReference type="Google" id="ProtNLM"/>
    </source>
</evidence>
<dbReference type="EMBL" id="JAPWDV010000001">
    <property type="protein sequence ID" value="KAJ6222147.1"/>
    <property type="molecule type" value="Genomic_DNA"/>
</dbReference>
<feature type="transmembrane region" description="Helical" evidence="17">
    <location>
        <begin position="7"/>
        <end position="24"/>
    </location>
</feature>
<evidence type="ECO:0000256" key="4">
    <source>
        <dbReference type="ARBA" id="ARBA00022692"/>
    </source>
</evidence>
<evidence type="ECO:0000256" key="2">
    <source>
        <dbReference type="ARBA" id="ARBA00004127"/>
    </source>
</evidence>
<evidence type="ECO:0000313" key="18">
    <source>
        <dbReference type="EMBL" id="KAJ6222147.1"/>
    </source>
</evidence>
<evidence type="ECO:0000256" key="6">
    <source>
        <dbReference type="ARBA" id="ARBA00023136"/>
    </source>
</evidence>
<comment type="catalytic activity">
    <reaction evidence="1">
        <text>9-(9Z-hexadecenoyloxy)-octadecanoate + H2O = (9Z)-hexadecenoate + 9-hydroxy-octadecanoate + H(+)</text>
        <dbReference type="Rhea" id="RHEA:52068"/>
        <dbReference type="ChEBI" id="CHEBI:15377"/>
        <dbReference type="ChEBI" id="CHEBI:15378"/>
        <dbReference type="ChEBI" id="CHEBI:32372"/>
        <dbReference type="ChEBI" id="CHEBI:136286"/>
        <dbReference type="ChEBI" id="CHEBI:136309"/>
    </reaction>
    <physiologicalReaction direction="left-to-right" evidence="1">
        <dbReference type="Rhea" id="RHEA:52069"/>
    </physiologicalReaction>
</comment>
<evidence type="ECO:0000256" key="5">
    <source>
        <dbReference type="ARBA" id="ARBA00022989"/>
    </source>
</evidence>
<comment type="catalytic activity">
    <reaction evidence="7">
        <text>12-hexadecanoyloxy-octadecanoate + H2O = 12-hydroxyoctadecanoate + hexadecanoate + H(+)</text>
        <dbReference type="Rhea" id="RHEA:52056"/>
        <dbReference type="ChEBI" id="CHEBI:7896"/>
        <dbReference type="ChEBI" id="CHEBI:15377"/>
        <dbReference type="ChEBI" id="CHEBI:15378"/>
        <dbReference type="ChEBI" id="CHEBI:83677"/>
        <dbReference type="ChEBI" id="CHEBI:84201"/>
    </reaction>
    <physiologicalReaction direction="left-to-right" evidence="7">
        <dbReference type="Rhea" id="RHEA:52057"/>
    </physiologicalReaction>
</comment>
<comment type="catalytic activity">
    <reaction evidence="9">
        <text>9-hexadecanoyloxy-octadecanoate + H2O = 9-hydroxy-octadecanoate + hexadecanoate + H(+)</text>
        <dbReference type="Rhea" id="RHEA:52052"/>
        <dbReference type="ChEBI" id="CHEBI:7896"/>
        <dbReference type="ChEBI" id="CHEBI:15377"/>
        <dbReference type="ChEBI" id="CHEBI:15378"/>
        <dbReference type="ChEBI" id="CHEBI:83670"/>
        <dbReference type="ChEBI" id="CHEBI:136286"/>
    </reaction>
    <physiologicalReaction direction="left-to-right" evidence="9">
        <dbReference type="Rhea" id="RHEA:52053"/>
    </physiologicalReaction>
</comment>
<evidence type="ECO:0000256" key="12">
    <source>
        <dbReference type="ARBA" id="ARBA00048800"/>
    </source>
</evidence>
<dbReference type="InterPro" id="IPR006838">
    <property type="entry name" value="ADTRP_AIG1"/>
</dbReference>
<evidence type="ECO:0000256" key="8">
    <source>
        <dbReference type="ARBA" id="ARBA00047427"/>
    </source>
</evidence>
<name>A0A9Q0MCU8_BLOTA</name>
<comment type="similarity">
    <text evidence="3">Belongs to the AIG1 family.</text>
</comment>
<comment type="subcellular location">
    <subcellularLocation>
        <location evidence="2">Endomembrane system</location>
        <topology evidence="2">Multi-pass membrane protein</topology>
    </subcellularLocation>
</comment>
<gene>
    <name evidence="18" type="ORF">RDWZM_000692</name>
</gene>
<feature type="transmembrane region" description="Helical" evidence="17">
    <location>
        <begin position="80"/>
        <end position="100"/>
    </location>
</feature>
<dbReference type="Proteomes" id="UP001142055">
    <property type="component" value="Chromosome 1"/>
</dbReference>
<comment type="catalytic activity">
    <reaction evidence="12">
        <text>9-(9Z-octadecenoyloxy)-octadecanoate + H2O = 9-hydroxy-octadecanoate + (9Z)-octadecenoate + H(+)</text>
        <dbReference type="Rhea" id="RHEA:52048"/>
        <dbReference type="ChEBI" id="CHEBI:15377"/>
        <dbReference type="ChEBI" id="CHEBI:15378"/>
        <dbReference type="ChEBI" id="CHEBI:30823"/>
        <dbReference type="ChEBI" id="CHEBI:136282"/>
        <dbReference type="ChEBI" id="CHEBI:136286"/>
    </reaction>
    <physiologicalReaction direction="left-to-right" evidence="12">
        <dbReference type="Rhea" id="RHEA:52049"/>
    </physiologicalReaction>
</comment>
<dbReference type="Pfam" id="PF04750">
    <property type="entry name" value="Far-17a_AIG1"/>
    <property type="match status" value="1"/>
</dbReference>
<evidence type="ECO:0000256" key="15">
    <source>
        <dbReference type="ARBA" id="ARBA00049322"/>
    </source>
</evidence>
<comment type="catalytic activity">
    <reaction evidence="16">
        <text>12-(9Z-hexadecenoyloxy)-octadecanoate + H2O = 12-hydroxyoctadecanoate + (9Z)-hexadecenoate + H(+)</text>
        <dbReference type="Rhea" id="RHEA:52072"/>
        <dbReference type="ChEBI" id="CHEBI:15377"/>
        <dbReference type="ChEBI" id="CHEBI:15378"/>
        <dbReference type="ChEBI" id="CHEBI:32372"/>
        <dbReference type="ChEBI" id="CHEBI:84201"/>
        <dbReference type="ChEBI" id="CHEBI:136312"/>
    </reaction>
    <physiologicalReaction direction="left-to-right" evidence="16">
        <dbReference type="Rhea" id="RHEA:52073"/>
    </physiologicalReaction>
</comment>
<evidence type="ECO:0000256" key="14">
    <source>
        <dbReference type="ARBA" id="ARBA00049296"/>
    </source>
</evidence>
<sequence>MGKNEHLLTAIRSFAVLVYGYSIYFQEITPNPFNIHYLGKLKFLTYWDLLLQFSFFTLLLVTQSLLKIKKNSIIKLIDTLFFSLALPVSLFVSVSFWILYAIDREIILPVAIEKYYPVWLNHSTHTLVAILPLVEIRRPLGLSIPQLTQLASAYRILYCEFHVH</sequence>
<proteinExistence type="inferred from homology"/>
<comment type="catalytic activity">
    <reaction evidence="13">
        <text>9-octadecanoyloxy-octadecanoate + H2O = 9-hydroxy-octadecanoate + octadecanoate + H(+)</text>
        <dbReference type="Rhea" id="RHEA:52096"/>
        <dbReference type="ChEBI" id="CHEBI:15377"/>
        <dbReference type="ChEBI" id="CHEBI:15378"/>
        <dbReference type="ChEBI" id="CHEBI:25629"/>
        <dbReference type="ChEBI" id="CHEBI:136286"/>
        <dbReference type="ChEBI" id="CHEBI:136373"/>
    </reaction>
    <physiologicalReaction direction="left-to-right" evidence="13">
        <dbReference type="Rhea" id="RHEA:52097"/>
    </physiologicalReaction>
</comment>
<evidence type="ECO:0000256" key="9">
    <source>
        <dbReference type="ARBA" id="ARBA00047863"/>
    </source>
</evidence>
<evidence type="ECO:0000256" key="13">
    <source>
        <dbReference type="ARBA" id="ARBA00049221"/>
    </source>
</evidence>
<dbReference type="GO" id="GO:0016020">
    <property type="term" value="C:membrane"/>
    <property type="evidence" value="ECO:0007669"/>
    <property type="project" value="InterPro"/>
</dbReference>
<dbReference type="PANTHER" id="PTHR10989">
    <property type="entry name" value="ANDROGEN-INDUCED PROTEIN 1-RELATED"/>
    <property type="match status" value="1"/>
</dbReference>
<keyword evidence="5 17" id="KW-1133">Transmembrane helix</keyword>
<keyword evidence="6 17" id="KW-0472">Membrane</keyword>
<comment type="catalytic activity">
    <reaction evidence="10">
        <text>12-octadecanoyloxy-octadecanoate + H2O = 12-hydroxyoctadecanoate + octadecanoate + H(+)</text>
        <dbReference type="Rhea" id="RHEA:52080"/>
        <dbReference type="ChEBI" id="CHEBI:15377"/>
        <dbReference type="ChEBI" id="CHEBI:15378"/>
        <dbReference type="ChEBI" id="CHEBI:25629"/>
        <dbReference type="ChEBI" id="CHEBI:84201"/>
        <dbReference type="ChEBI" id="CHEBI:136330"/>
    </reaction>
    <physiologicalReaction direction="left-to-right" evidence="10">
        <dbReference type="Rhea" id="RHEA:52081"/>
    </physiologicalReaction>
</comment>
<evidence type="ECO:0000256" key="11">
    <source>
        <dbReference type="ARBA" id="ARBA00048701"/>
    </source>
</evidence>
<evidence type="ECO:0000256" key="10">
    <source>
        <dbReference type="ARBA" id="ARBA00048680"/>
    </source>
</evidence>
<evidence type="ECO:0000256" key="17">
    <source>
        <dbReference type="SAM" id="Phobius"/>
    </source>
</evidence>
<protein>
    <recommendedName>
        <fullName evidence="20">Androgen-dependent TFPI-regulating protein</fullName>
    </recommendedName>
</protein>
<evidence type="ECO:0000256" key="1">
    <source>
        <dbReference type="ARBA" id="ARBA00000923"/>
    </source>
</evidence>
<comment type="catalytic activity">
    <reaction evidence="15">
        <text>13-(9Z-hexadecenoyloxy)-octadecanoate + H2O = 13-hydroxy-octadecanoate + (9Z)-hexadecenoate + H(+)</text>
        <dbReference type="Rhea" id="RHEA:52076"/>
        <dbReference type="ChEBI" id="CHEBI:15377"/>
        <dbReference type="ChEBI" id="CHEBI:15378"/>
        <dbReference type="ChEBI" id="CHEBI:32372"/>
        <dbReference type="ChEBI" id="CHEBI:136304"/>
        <dbReference type="ChEBI" id="CHEBI:136315"/>
    </reaction>
    <physiologicalReaction direction="left-to-right" evidence="15">
        <dbReference type="Rhea" id="RHEA:52077"/>
    </physiologicalReaction>
</comment>
<evidence type="ECO:0000256" key="7">
    <source>
        <dbReference type="ARBA" id="ARBA00047368"/>
    </source>
</evidence>
<dbReference type="AlphaFoldDB" id="A0A9Q0MCU8"/>
<keyword evidence="4 17" id="KW-0812">Transmembrane</keyword>
<comment type="catalytic activity">
    <reaction evidence="14">
        <text>13-(9Z-octadecenoyloxy)-octadecanoate + H2O = 13-hydroxy-octadecanoate + (9Z)-octadecenoate + H(+)</text>
        <dbReference type="Rhea" id="RHEA:52064"/>
        <dbReference type="ChEBI" id="CHEBI:15377"/>
        <dbReference type="ChEBI" id="CHEBI:15378"/>
        <dbReference type="ChEBI" id="CHEBI:30823"/>
        <dbReference type="ChEBI" id="CHEBI:136303"/>
        <dbReference type="ChEBI" id="CHEBI:136304"/>
    </reaction>
    <physiologicalReaction direction="left-to-right" evidence="14">
        <dbReference type="Rhea" id="RHEA:52065"/>
    </physiologicalReaction>
</comment>
<dbReference type="PANTHER" id="PTHR10989:SF16">
    <property type="entry name" value="AT02829P-RELATED"/>
    <property type="match status" value="1"/>
</dbReference>
<feature type="transmembrane region" description="Helical" evidence="17">
    <location>
        <begin position="44"/>
        <end position="68"/>
    </location>
</feature>
<reference evidence="18" key="1">
    <citation type="submission" date="2022-12" db="EMBL/GenBank/DDBJ databases">
        <title>Genome assemblies of Blomia tropicalis.</title>
        <authorList>
            <person name="Cui Y."/>
        </authorList>
    </citation>
    <scope>NUCLEOTIDE SEQUENCE</scope>
    <source>
        <tissue evidence="18">Adult mites</tissue>
    </source>
</reference>
<accession>A0A9Q0MCU8</accession>
<comment type="caution">
    <text evidence="18">The sequence shown here is derived from an EMBL/GenBank/DDBJ whole genome shotgun (WGS) entry which is preliminary data.</text>
</comment>
<evidence type="ECO:0000256" key="3">
    <source>
        <dbReference type="ARBA" id="ARBA00009300"/>
    </source>
</evidence>
<evidence type="ECO:0000313" key="19">
    <source>
        <dbReference type="Proteomes" id="UP001142055"/>
    </source>
</evidence>
<comment type="catalytic activity">
    <reaction evidence="8">
        <text>13-octadecanoyloxy-octadecanoate + H2O = 13-hydroxy-octadecanoate + octadecanoate + H(+)</text>
        <dbReference type="Rhea" id="RHEA:52084"/>
        <dbReference type="ChEBI" id="CHEBI:15377"/>
        <dbReference type="ChEBI" id="CHEBI:15378"/>
        <dbReference type="ChEBI" id="CHEBI:25629"/>
        <dbReference type="ChEBI" id="CHEBI:136304"/>
        <dbReference type="ChEBI" id="CHEBI:136335"/>
    </reaction>
    <physiologicalReaction direction="left-to-right" evidence="8">
        <dbReference type="Rhea" id="RHEA:52085"/>
    </physiologicalReaction>
</comment>
<evidence type="ECO:0000256" key="16">
    <source>
        <dbReference type="ARBA" id="ARBA00049428"/>
    </source>
</evidence>
<keyword evidence="19" id="KW-1185">Reference proteome</keyword>